<name>A0ABD8B123_PAEAM</name>
<proteinExistence type="predicted"/>
<sequence>MENKETFNLVTHEYERYRPLYPSEMFDEIFTYLNLSKEGSILEIGCGTGQAQADW</sequence>
<dbReference type="SUPFAM" id="SSF53335">
    <property type="entry name" value="S-adenosyl-L-methionine-dependent methyltransferases"/>
    <property type="match status" value="1"/>
</dbReference>
<organism evidence="1 2">
    <name type="scientific">Paenibacillus amylolyticus</name>
    <dbReference type="NCBI Taxonomy" id="1451"/>
    <lineage>
        <taxon>Bacteria</taxon>
        <taxon>Bacillati</taxon>
        <taxon>Bacillota</taxon>
        <taxon>Bacilli</taxon>
        <taxon>Bacillales</taxon>
        <taxon>Paenibacillaceae</taxon>
        <taxon>Paenibacillus</taxon>
    </lineage>
</organism>
<gene>
    <name evidence="1" type="ORF">V6668_12260</name>
</gene>
<dbReference type="EMBL" id="CP145892">
    <property type="protein sequence ID" value="WWP22909.1"/>
    <property type="molecule type" value="Genomic_DNA"/>
</dbReference>
<dbReference type="RefSeq" id="WP_338708546.1">
    <property type="nucleotide sequence ID" value="NZ_CP145892.1"/>
</dbReference>
<dbReference type="Proteomes" id="UP001364764">
    <property type="component" value="Chromosome"/>
</dbReference>
<dbReference type="GeneID" id="93476251"/>
<evidence type="ECO:0000313" key="2">
    <source>
        <dbReference type="Proteomes" id="UP001364764"/>
    </source>
</evidence>
<reference evidence="1 2" key="1">
    <citation type="submission" date="2024-02" db="EMBL/GenBank/DDBJ databases">
        <title>Complete sequences of two Paenibacillus sp. strains and one Lysinibacillus strain isolated from the environment on STAA medium highlight biotechnological potential.</title>
        <authorList>
            <person name="Attere S.A."/>
            <person name="Piche L.C."/>
            <person name="Intertaglia L."/>
            <person name="Lami R."/>
            <person name="Charette S.J."/>
            <person name="Vincent A.T."/>
        </authorList>
    </citation>
    <scope>NUCLEOTIDE SEQUENCE [LARGE SCALE GENOMIC DNA]</scope>
    <source>
        <strain evidence="1 2">Y5S-7</strain>
    </source>
</reference>
<protein>
    <recommendedName>
        <fullName evidence="3">SAM-dependent methyltransferase</fullName>
    </recommendedName>
</protein>
<dbReference type="AlphaFoldDB" id="A0ABD8B123"/>
<accession>A0ABD8B123</accession>
<evidence type="ECO:0008006" key="3">
    <source>
        <dbReference type="Google" id="ProtNLM"/>
    </source>
</evidence>
<dbReference type="Gene3D" id="3.40.50.150">
    <property type="entry name" value="Vaccinia Virus protein VP39"/>
    <property type="match status" value="1"/>
</dbReference>
<dbReference type="InterPro" id="IPR029063">
    <property type="entry name" value="SAM-dependent_MTases_sf"/>
</dbReference>
<evidence type="ECO:0000313" key="1">
    <source>
        <dbReference type="EMBL" id="WWP22909.1"/>
    </source>
</evidence>